<feature type="compositionally biased region" description="Basic and acidic residues" evidence="1">
    <location>
        <begin position="535"/>
        <end position="550"/>
    </location>
</feature>
<feature type="compositionally biased region" description="Low complexity" evidence="1">
    <location>
        <begin position="825"/>
        <end position="835"/>
    </location>
</feature>
<evidence type="ECO:0000256" key="1">
    <source>
        <dbReference type="SAM" id="MobiDB-lite"/>
    </source>
</evidence>
<dbReference type="InterPro" id="IPR013945">
    <property type="entry name" value="Pkr1"/>
</dbReference>
<dbReference type="PANTHER" id="PTHR28251:SF1">
    <property type="entry name" value="V-TYPE ATPASE ASSEMBLY FACTOR PKR1"/>
    <property type="match status" value="1"/>
</dbReference>
<feature type="compositionally biased region" description="Low complexity" evidence="1">
    <location>
        <begin position="603"/>
        <end position="617"/>
    </location>
</feature>
<feature type="region of interest" description="Disordered" evidence="1">
    <location>
        <begin position="164"/>
        <end position="189"/>
    </location>
</feature>
<feature type="compositionally biased region" description="Basic and acidic residues" evidence="1">
    <location>
        <begin position="566"/>
        <end position="585"/>
    </location>
</feature>
<keyword evidence="2" id="KW-1133">Transmembrane helix</keyword>
<feature type="compositionally biased region" description="Low complexity" evidence="1">
    <location>
        <begin position="654"/>
        <end position="665"/>
    </location>
</feature>
<gene>
    <name evidence="3" type="ORF">EMPS_06465</name>
</gene>
<dbReference type="Proteomes" id="UP000827284">
    <property type="component" value="Unassembled WGS sequence"/>
</dbReference>
<feature type="region of interest" description="Disordered" evidence="1">
    <location>
        <begin position="20"/>
        <end position="44"/>
    </location>
</feature>
<keyword evidence="4" id="KW-1185">Reference proteome</keyword>
<feature type="compositionally biased region" description="Acidic residues" evidence="1">
    <location>
        <begin position="761"/>
        <end position="774"/>
    </location>
</feature>
<dbReference type="PANTHER" id="PTHR28251">
    <property type="entry name" value="V-TYPE ATPASE ASSEMBLY FACTOR PKR1"/>
    <property type="match status" value="1"/>
</dbReference>
<feature type="compositionally biased region" description="Low complexity" evidence="1">
    <location>
        <begin position="626"/>
        <end position="636"/>
    </location>
</feature>
<feature type="region of interest" description="Disordered" evidence="1">
    <location>
        <begin position="486"/>
        <end position="512"/>
    </location>
</feature>
<feature type="region of interest" description="Disordered" evidence="1">
    <location>
        <begin position="404"/>
        <end position="438"/>
    </location>
</feature>
<evidence type="ECO:0000313" key="3">
    <source>
        <dbReference type="EMBL" id="GJJ74107.1"/>
    </source>
</evidence>
<accession>A0A9P3LXG9</accession>
<feature type="compositionally biased region" description="Acidic residues" evidence="1">
    <location>
        <begin position="551"/>
        <end position="560"/>
    </location>
</feature>
<feature type="compositionally biased region" description="Basic and acidic residues" evidence="1">
    <location>
        <begin position="412"/>
        <end position="421"/>
    </location>
</feature>
<reference evidence="3" key="1">
    <citation type="submission" date="2021-11" db="EMBL/GenBank/DDBJ databases">
        <authorList>
            <person name="Herlambang A."/>
            <person name="Guo Y."/>
            <person name="Takashima Y."/>
            <person name="Nishizawa T."/>
        </authorList>
    </citation>
    <scope>NUCLEOTIDE SEQUENCE</scope>
    <source>
        <strain evidence="3">E1425</strain>
    </source>
</reference>
<reference evidence="3" key="2">
    <citation type="journal article" date="2022" name="Microbiol. Resour. Announc.">
        <title>Whole-Genome Sequence of Entomortierella parvispora E1425, a Mucoromycotan Fungus Associated with Burkholderiaceae-Related Endosymbiotic Bacteria.</title>
        <authorList>
            <person name="Herlambang A."/>
            <person name="Guo Y."/>
            <person name="Takashima Y."/>
            <person name="Narisawa K."/>
            <person name="Ohta H."/>
            <person name="Nishizawa T."/>
        </authorList>
    </citation>
    <scope>NUCLEOTIDE SEQUENCE</scope>
    <source>
        <strain evidence="3">E1425</strain>
    </source>
</reference>
<protein>
    <submittedName>
        <fullName evidence="3">Uncharacterized protein</fullName>
    </submittedName>
</protein>
<feature type="compositionally biased region" description="Acidic residues" evidence="1">
    <location>
        <begin position="701"/>
        <end position="720"/>
    </location>
</feature>
<evidence type="ECO:0000313" key="4">
    <source>
        <dbReference type="Proteomes" id="UP000827284"/>
    </source>
</evidence>
<feature type="compositionally biased region" description="Basic and acidic residues" evidence="1">
    <location>
        <begin position="865"/>
        <end position="874"/>
    </location>
</feature>
<dbReference type="GO" id="GO:0005789">
    <property type="term" value="C:endoplasmic reticulum membrane"/>
    <property type="evidence" value="ECO:0007669"/>
    <property type="project" value="TreeGrafter"/>
</dbReference>
<keyword evidence="2" id="KW-0472">Membrane</keyword>
<proteinExistence type="predicted"/>
<feature type="compositionally biased region" description="Acidic residues" evidence="1">
    <location>
        <begin position="22"/>
        <end position="39"/>
    </location>
</feature>
<dbReference type="AlphaFoldDB" id="A0A9P3LXG9"/>
<feature type="compositionally biased region" description="Basic and acidic residues" evidence="1">
    <location>
        <begin position="667"/>
        <end position="687"/>
    </location>
</feature>
<feature type="compositionally biased region" description="Polar residues" evidence="1">
    <location>
        <begin position="496"/>
        <end position="512"/>
    </location>
</feature>
<feature type="compositionally biased region" description="Low complexity" evidence="1">
    <location>
        <begin position="446"/>
        <end position="461"/>
    </location>
</feature>
<dbReference type="Pfam" id="PF08636">
    <property type="entry name" value="Pkr1"/>
    <property type="match status" value="1"/>
</dbReference>
<feature type="region of interest" description="Disordered" evidence="1">
    <location>
        <begin position="444"/>
        <end position="463"/>
    </location>
</feature>
<feature type="region of interest" description="Disordered" evidence="1">
    <location>
        <begin position="535"/>
        <end position="900"/>
    </location>
</feature>
<dbReference type="GO" id="GO:0070072">
    <property type="term" value="P:vacuolar proton-transporting V-type ATPase complex assembly"/>
    <property type="evidence" value="ECO:0007669"/>
    <property type="project" value="InterPro"/>
</dbReference>
<feature type="compositionally biased region" description="Basic and acidic residues" evidence="1">
    <location>
        <begin position="640"/>
        <end position="653"/>
    </location>
</feature>
<name>A0A9P3LXG9_9FUNG</name>
<feature type="transmembrane region" description="Helical" evidence="2">
    <location>
        <begin position="949"/>
        <end position="967"/>
    </location>
</feature>
<comment type="caution">
    <text evidence="3">The sequence shown here is derived from an EMBL/GenBank/DDBJ whole genome shotgun (WGS) entry which is preliminary data.</text>
</comment>
<dbReference type="EMBL" id="BQFW01000008">
    <property type="protein sequence ID" value="GJJ74107.1"/>
    <property type="molecule type" value="Genomic_DNA"/>
</dbReference>
<keyword evidence="2" id="KW-0812">Transmembrane</keyword>
<evidence type="ECO:0000256" key="2">
    <source>
        <dbReference type="SAM" id="Phobius"/>
    </source>
</evidence>
<dbReference type="OrthoDB" id="9626941at2759"/>
<sequence length="981" mass="109948">MEYDLLDIVLDFQSPVPVADLQDYDDQDSEDDSDSDGGEGYERRIKVKPEPDRPAIVRFKYTRTMDMLTRFYDILYNLTNLVELELDIWEYSQEVKTNDMNLERLLECTPNLDICPYLAATTNLIDTSNEEFYRLFQRLGNLTSIHIKGYPAYTNGFLQSYTRGGESSQDDTMAAESHTWYPSSSQPPAIPARQRCISSLDLQLFLENSPFLKYFSAGSRMIQVHDMVQLSDKTELSAIYQYNWPQLFPLREAKPWACVGTLEHLSLGFRVASGIRSDHQIAFRQLSRLLKLKTLILKRTNLIPLPGYGIELLGGSDDGPEQQGGLSKSLRLLAFGQTQWVVDQPETFACLFERLQGLERFHMDQVPPPDVLQEFYERTCTMASFKNNHQQSIEDDEDGWQVVSSSSSFSLSKEHKDKHATIQEQEQPQEQESQDQEVPVLATIPSSNSTSSLISSESQQSDNLIEKIPKKKKKQIFGTDEFQPVVSKKQMARASKVQQAQKGRPNASTGVSTSSYFDLLQDTEDAEDVNEILVRAREKEAEEEKLRQEQEEAEEEEDQATQEILAAKEREQEEEERRRKEEAKHALALQLEQEKKEEEEALAIRQAQAAASAAAAAEQKEREAADAIAAATAAASKKQKKEEKAKKDKENQQREALAAAQLLAEQEQERIRAEEAAEKDRKTKEALKSVVPEATEKVEAEDQWQVESLGDDEELDDEWQEQSKSKKSRKTRSSQQTSSAAVEIHSKMPIYLLQDETPAQENEDEEDDQSDASQEEERLLRAAAAAKAAQKTSFGKKNKKKSGSNPGSAANSPRMEGKKSKKTTVAVSAPAPKVVSEPEEVHAQSPAVAEPTTPKLSKRKAKKAAVSDESKEPNVDVASTTTEQESAKELASSGMVQKDGPTDMMGGMVSSIFEKGVNPGLIKLLNVVFVALFLSLGFLIFASEGNVHVIALTGIAVALFLAVQWFLREMETMRVDERKTA</sequence>
<organism evidence="3 4">
    <name type="scientific">Entomortierella parvispora</name>
    <dbReference type="NCBI Taxonomy" id="205924"/>
    <lineage>
        <taxon>Eukaryota</taxon>
        <taxon>Fungi</taxon>
        <taxon>Fungi incertae sedis</taxon>
        <taxon>Mucoromycota</taxon>
        <taxon>Mortierellomycotina</taxon>
        <taxon>Mortierellomycetes</taxon>
        <taxon>Mortierellales</taxon>
        <taxon>Mortierellaceae</taxon>
        <taxon>Entomortierella</taxon>
    </lineage>
</organism>
<feature type="transmembrane region" description="Helical" evidence="2">
    <location>
        <begin position="920"/>
        <end position="942"/>
    </location>
</feature>
<feature type="compositionally biased region" description="Low complexity" evidence="1">
    <location>
        <begin position="781"/>
        <end position="791"/>
    </location>
</feature>